<keyword evidence="1" id="KW-0812">Transmembrane</keyword>
<dbReference type="AlphaFoldDB" id="A0A2N5ZIK1"/>
<name>A0A2N5ZIK1_MUIH1</name>
<dbReference type="EMBL" id="PKTG01000062">
    <property type="protein sequence ID" value="PLX18476.1"/>
    <property type="molecule type" value="Genomic_DNA"/>
</dbReference>
<feature type="transmembrane region" description="Helical" evidence="1">
    <location>
        <begin position="156"/>
        <end position="178"/>
    </location>
</feature>
<sequence>MNNTLQVILYSIGAGLPIIIGGLLSKFFEKIRFKLKDEFNHWVVAFGGGALLSAIAFALVPRAIETMGILDMSVFFLAGTFSFMYIDIIIAKKGGTYAQFISMMSDFIPEAMILGASFAKDNKFGLLLALFIGLQNLPEGFNAFKELKKQFKESTTLILMTMMSFIGVFAALFGEFFLTGKEGALGYIMLYAAGGILYLIFQDIAPLSKKKNDWIPATGASIGFVIGMIGEKLLS</sequence>
<evidence type="ECO:0000256" key="1">
    <source>
        <dbReference type="SAM" id="Phobius"/>
    </source>
</evidence>
<feature type="transmembrane region" description="Helical" evidence="1">
    <location>
        <begin position="39"/>
        <end position="60"/>
    </location>
</feature>
<feature type="transmembrane region" description="Helical" evidence="1">
    <location>
        <begin position="72"/>
        <end position="90"/>
    </location>
</feature>
<feature type="transmembrane region" description="Helical" evidence="1">
    <location>
        <begin position="184"/>
        <end position="201"/>
    </location>
</feature>
<evidence type="ECO:0000313" key="2">
    <source>
        <dbReference type="EMBL" id="PLX18476.1"/>
    </source>
</evidence>
<feature type="transmembrane region" description="Helical" evidence="1">
    <location>
        <begin position="6"/>
        <end position="27"/>
    </location>
</feature>
<evidence type="ECO:0000313" key="3">
    <source>
        <dbReference type="Proteomes" id="UP000234857"/>
    </source>
</evidence>
<proteinExistence type="predicted"/>
<protein>
    <submittedName>
        <fullName evidence="2">Divalent cation transporter</fullName>
    </submittedName>
</protein>
<organism evidence="2 3">
    <name type="scientific">Muiribacterium halophilum</name>
    <dbReference type="NCBI Taxonomy" id="2053465"/>
    <lineage>
        <taxon>Bacteria</taxon>
        <taxon>Candidatus Muiribacteriota</taxon>
        <taxon>Candidatus Muiribacteriia</taxon>
        <taxon>Candidatus Muiribacteriales</taxon>
        <taxon>Candidatus Muiribacteriaceae</taxon>
        <taxon>Candidatus Muiribacterium</taxon>
    </lineage>
</organism>
<gene>
    <name evidence="2" type="ORF">C0601_04470</name>
</gene>
<reference evidence="2 3" key="1">
    <citation type="submission" date="2017-11" db="EMBL/GenBank/DDBJ databases">
        <title>Genome-resolved metagenomics identifies genetic mobility, metabolic interactions, and unexpected diversity in perchlorate-reducing communities.</title>
        <authorList>
            <person name="Barnum T.P."/>
            <person name="Figueroa I.A."/>
            <person name="Carlstrom C.I."/>
            <person name="Lucas L.N."/>
            <person name="Engelbrektson A.L."/>
            <person name="Coates J.D."/>
        </authorList>
    </citation>
    <scope>NUCLEOTIDE SEQUENCE [LARGE SCALE GENOMIC DNA]</scope>
    <source>
        <strain evidence="2">BM706</strain>
    </source>
</reference>
<keyword evidence="1" id="KW-1133">Transmembrane helix</keyword>
<comment type="caution">
    <text evidence="2">The sequence shown here is derived from an EMBL/GenBank/DDBJ whole genome shotgun (WGS) entry which is preliminary data.</text>
</comment>
<accession>A0A2N5ZIK1</accession>
<dbReference type="Proteomes" id="UP000234857">
    <property type="component" value="Unassembled WGS sequence"/>
</dbReference>
<keyword evidence="1" id="KW-0472">Membrane</keyword>
<feature type="transmembrane region" description="Helical" evidence="1">
    <location>
        <begin position="124"/>
        <end position="144"/>
    </location>
</feature>